<dbReference type="Gene3D" id="3.20.20.80">
    <property type="entry name" value="Glycosidases"/>
    <property type="match status" value="1"/>
</dbReference>
<dbReference type="FunFam" id="3.20.20.80:FF:000032">
    <property type="entry name" value="1,3-beta-glucanosyltransferase"/>
    <property type="match status" value="1"/>
</dbReference>
<comment type="similarity">
    <text evidence="3 10">Belongs to the glycosyl hydrolase 72 family.</text>
</comment>
<evidence type="ECO:0000256" key="12">
    <source>
        <dbReference type="SAM" id="SignalP"/>
    </source>
</evidence>
<keyword evidence="5 10" id="KW-0808">Transferase</keyword>
<sequence>MLLESLLLFATLASAALPPIEIKGNAFFDSKSNDRFYIRGVDYQPGGASDFSDPLANLTVCTRDIAGFKDLGINTIRVYNVDNSANHDECMKLLDDAGIYVILDVNTPQNSISRNEPILSYNAPYLQHVFATIDSFKSYDNVLGFFAANEVINSVNTTDTATTVKAVIRDMKNYIKAQNPSRRIPVGYSVADVSENRFQQIEYFNCGDDEMARADMIGINDYSWCGSSSYRISGYADKVKQYGDISIPLFLSEFGCNKVTPREFSEITAIYSQQMSPVFSGGLVYEYTQEDNEYGLVKISDGSGKDSVEYLEDFTNLKKQYAAVVNPSGDGGYKSSGSAASCPATESGVWEANTSLPAMPSRASVYLKSGAGEALGTDVPSTQFGDPEEEENRVISSVASTASSSSLMASSVGSSVGAASQSASASTSKSAGSRCGAELLARTDNGVILGGLVILGSLVFGVVF</sequence>
<evidence type="ECO:0000256" key="3">
    <source>
        <dbReference type="ARBA" id="ARBA00007528"/>
    </source>
</evidence>
<dbReference type="Proteomes" id="UP000095009">
    <property type="component" value="Unassembled WGS sequence"/>
</dbReference>
<dbReference type="InterPro" id="IPR004886">
    <property type="entry name" value="Glucanosyltransferase"/>
</dbReference>
<evidence type="ECO:0000256" key="10">
    <source>
        <dbReference type="RuleBase" id="RU361209"/>
    </source>
</evidence>
<keyword evidence="8" id="KW-0325">Glycoprotein</keyword>
<dbReference type="SUPFAM" id="SSF51445">
    <property type="entry name" value="(Trans)glycosidases"/>
    <property type="match status" value="1"/>
</dbReference>
<proteinExistence type="inferred from homology"/>
<dbReference type="GO" id="GO:0098552">
    <property type="term" value="C:side of membrane"/>
    <property type="evidence" value="ECO:0007669"/>
    <property type="project" value="UniProtKB-KW"/>
</dbReference>
<evidence type="ECO:0000313" key="13">
    <source>
        <dbReference type="EMBL" id="ODQ63189.1"/>
    </source>
</evidence>
<evidence type="ECO:0000256" key="7">
    <source>
        <dbReference type="ARBA" id="ARBA00023136"/>
    </source>
</evidence>
<evidence type="ECO:0000256" key="1">
    <source>
        <dbReference type="ARBA" id="ARBA00004196"/>
    </source>
</evidence>
<dbReference type="OrthoDB" id="421038at2759"/>
<dbReference type="EC" id="2.4.1.-" evidence="10"/>
<organism evidence="13 14">
    <name type="scientific">Nadsonia fulvescens var. elongata DSM 6958</name>
    <dbReference type="NCBI Taxonomy" id="857566"/>
    <lineage>
        <taxon>Eukaryota</taxon>
        <taxon>Fungi</taxon>
        <taxon>Dikarya</taxon>
        <taxon>Ascomycota</taxon>
        <taxon>Saccharomycotina</taxon>
        <taxon>Dipodascomycetes</taxon>
        <taxon>Dipodascales</taxon>
        <taxon>Dipodascales incertae sedis</taxon>
        <taxon>Nadsonia</taxon>
    </lineage>
</organism>
<feature type="chain" id="PRO_5013289172" description="1,3-beta-glucanosyltransferase" evidence="12">
    <location>
        <begin position="16"/>
        <end position="464"/>
    </location>
</feature>
<dbReference type="GO" id="GO:0031505">
    <property type="term" value="P:fungal-type cell wall organization"/>
    <property type="evidence" value="ECO:0007669"/>
    <property type="project" value="TreeGrafter"/>
</dbReference>
<comment type="subcellular location">
    <subcellularLocation>
        <location evidence="1">Cell envelope</location>
    </subcellularLocation>
    <subcellularLocation>
        <location evidence="10">Cell membrane</location>
        <topology evidence="10">Lipid-anchor</topology>
        <topology evidence="10">GPI-anchor</topology>
    </subcellularLocation>
    <subcellularLocation>
        <location evidence="2">Membrane</location>
        <topology evidence="2">Lipid-anchor</topology>
        <topology evidence="2">GPI-anchor</topology>
    </subcellularLocation>
</comment>
<keyword evidence="11" id="KW-0812">Transmembrane</keyword>
<evidence type="ECO:0000256" key="11">
    <source>
        <dbReference type="SAM" id="Phobius"/>
    </source>
</evidence>
<keyword evidence="7 10" id="KW-0472">Membrane</keyword>
<evidence type="ECO:0000256" key="2">
    <source>
        <dbReference type="ARBA" id="ARBA00004589"/>
    </source>
</evidence>
<keyword evidence="6 12" id="KW-0732">Signal</keyword>
<dbReference type="GO" id="GO:0005886">
    <property type="term" value="C:plasma membrane"/>
    <property type="evidence" value="ECO:0007669"/>
    <property type="project" value="UniProtKB-SubCell"/>
</dbReference>
<keyword evidence="4 10" id="KW-0336">GPI-anchor</keyword>
<dbReference type="InterPro" id="IPR017853">
    <property type="entry name" value="GH"/>
</dbReference>
<evidence type="ECO:0000313" key="14">
    <source>
        <dbReference type="Proteomes" id="UP000095009"/>
    </source>
</evidence>
<accession>A0A1E3PCM8</accession>
<dbReference type="PANTHER" id="PTHR31468:SF5">
    <property type="entry name" value="1,3-BETA-GLUCANOSYLTRANSFERASE GAS5"/>
    <property type="match status" value="1"/>
</dbReference>
<reference evidence="13 14" key="1">
    <citation type="journal article" date="2016" name="Proc. Natl. Acad. Sci. U.S.A.">
        <title>Comparative genomics of biotechnologically important yeasts.</title>
        <authorList>
            <person name="Riley R."/>
            <person name="Haridas S."/>
            <person name="Wolfe K.H."/>
            <person name="Lopes M.R."/>
            <person name="Hittinger C.T."/>
            <person name="Goeker M."/>
            <person name="Salamov A.A."/>
            <person name="Wisecaver J.H."/>
            <person name="Long T.M."/>
            <person name="Calvey C.H."/>
            <person name="Aerts A.L."/>
            <person name="Barry K.W."/>
            <person name="Choi C."/>
            <person name="Clum A."/>
            <person name="Coughlan A.Y."/>
            <person name="Deshpande S."/>
            <person name="Douglass A.P."/>
            <person name="Hanson S.J."/>
            <person name="Klenk H.-P."/>
            <person name="LaButti K.M."/>
            <person name="Lapidus A."/>
            <person name="Lindquist E.A."/>
            <person name="Lipzen A.M."/>
            <person name="Meier-Kolthoff J.P."/>
            <person name="Ohm R.A."/>
            <person name="Otillar R.P."/>
            <person name="Pangilinan J.L."/>
            <person name="Peng Y."/>
            <person name="Rokas A."/>
            <person name="Rosa C.A."/>
            <person name="Scheuner C."/>
            <person name="Sibirny A.A."/>
            <person name="Slot J.C."/>
            <person name="Stielow J.B."/>
            <person name="Sun H."/>
            <person name="Kurtzman C.P."/>
            <person name="Blackwell M."/>
            <person name="Grigoriev I.V."/>
            <person name="Jeffries T.W."/>
        </authorList>
    </citation>
    <scope>NUCLEOTIDE SEQUENCE [LARGE SCALE GENOMIC DNA]</scope>
    <source>
        <strain evidence="13 14">DSM 6958</strain>
    </source>
</reference>
<keyword evidence="11" id="KW-1133">Transmembrane helix</keyword>
<evidence type="ECO:0000256" key="8">
    <source>
        <dbReference type="ARBA" id="ARBA00023180"/>
    </source>
</evidence>
<evidence type="ECO:0000256" key="6">
    <source>
        <dbReference type="ARBA" id="ARBA00022729"/>
    </source>
</evidence>
<evidence type="ECO:0000256" key="4">
    <source>
        <dbReference type="ARBA" id="ARBA00022622"/>
    </source>
</evidence>
<keyword evidence="14" id="KW-1185">Reference proteome</keyword>
<name>A0A1E3PCM8_9ASCO</name>
<gene>
    <name evidence="13" type="ORF">NADFUDRAFT_84382</name>
</gene>
<comment type="function">
    <text evidence="10">Splits internally a 1,3-beta-glucan molecule and transfers the newly generated reducing end (the donor) to the non-reducing end of another 1,3-beta-glucan molecule (the acceptor) forming a 1,3-beta linkage, resulting in the elongation of 1,3-beta-glucan chains in the cell wall.</text>
</comment>
<dbReference type="STRING" id="857566.A0A1E3PCM8"/>
<dbReference type="EMBL" id="KV454415">
    <property type="protein sequence ID" value="ODQ63189.1"/>
    <property type="molecule type" value="Genomic_DNA"/>
</dbReference>
<dbReference type="Pfam" id="PF03198">
    <property type="entry name" value="Glyco_hydro_72"/>
    <property type="match status" value="1"/>
</dbReference>
<feature type="transmembrane region" description="Helical" evidence="11">
    <location>
        <begin position="446"/>
        <end position="463"/>
    </location>
</feature>
<protein>
    <recommendedName>
        <fullName evidence="10">1,3-beta-glucanosyltransferase</fullName>
        <ecNumber evidence="10">2.4.1.-</ecNumber>
    </recommendedName>
</protein>
<evidence type="ECO:0000256" key="5">
    <source>
        <dbReference type="ARBA" id="ARBA00022679"/>
    </source>
</evidence>
<feature type="signal peptide" evidence="12">
    <location>
        <begin position="1"/>
        <end position="15"/>
    </location>
</feature>
<dbReference type="GO" id="GO:0042124">
    <property type="term" value="F:1,3-beta-glucanosyltransferase activity"/>
    <property type="evidence" value="ECO:0007669"/>
    <property type="project" value="TreeGrafter"/>
</dbReference>
<evidence type="ECO:0000256" key="9">
    <source>
        <dbReference type="ARBA" id="ARBA00023288"/>
    </source>
</evidence>
<dbReference type="GO" id="GO:0009277">
    <property type="term" value="C:fungal-type cell wall"/>
    <property type="evidence" value="ECO:0007669"/>
    <property type="project" value="UniProtKB-ARBA"/>
</dbReference>
<dbReference type="AlphaFoldDB" id="A0A1E3PCM8"/>
<keyword evidence="9 10" id="KW-0449">Lipoprotein</keyword>
<dbReference type="PANTHER" id="PTHR31468">
    <property type="entry name" value="1,3-BETA-GLUCANOSYLTRANSFERASE GAS1"/>
    <property type="match status" value="1"/>
</dbReference>
<dbReference type="GO" id="GO:0071970">
    <property type="term" value="P:fungal-type cell wall (1-&gt;3)-beta-D-glucan biosynthetic process"/>
    <property type="evidence" value="ECO:0007669"/>
    <property type="project" value="TreeGrafter"/>
</dbReference>